<evidence type="ECO:0000256" key="2">
    <source>
        <dbReference type="SAM" id="MobiDB-lite"/>
    </source>
</evidence>
<sequence>MGEIPRAFAQAFKFSDVVEDDEGFDEEIEDILEGMASVKLSKETKMLIRSKWATALIVKVFGKSLGYHYLHSRILNLWKPTGRVALAQGLAGLTPGPALVACTRYKTPSPNLGPKDKFDLQGDSVDVNKSLNTKFANSLRQHVYRLHTKYKKAKLTHGDEYVRNHPLENVTAENWIELIDKKWTDSDFKELSLKNKKNRNENPDKNKHRVGSKSLAVRVHEGMEENDGQLPKATVIYRETHYDPKKKKWITSEAERNYVRRDAKLEEEHLDPDLPLTPEERQIAEIKEAANSEIAELKEANKRHEEMTANILEFLRSQGFTTPFGSGGSSSSSYRGDGN</sequence>
<name>A0A2N9HP08_FAGSY</name>
<organism evidence="3">
    <name type="scientific">Fagus sylvatica</name>
    <name type="common">Beechnut</name>
    <dbReference type="NCBI Taxonomy" id="28930"/>
    <lineage>
        <taxon>Eukaryota</taxon>
        <taxon>Viridiplantae</taxon>
        <taxon>Streptophyta</taxon>
        <taxon>Embryophyta</taxon>
        <taxon>Tracheophyta</taxon>
        <taxon>Spermatophyta</taxon>
        <taxon>Magnoliopsida</taxon>
        <taxon>eudicotyledons</taxon>
        <taxon>Gunneridae</taxon>
        <taxon>Pentapetalae</taxon>
        <taxon>rosids</taxon>
        <taxon>fabids</taxon>
        <taxon>Fagales</taxon>
        <taxon>Fagaceae</taxon>
        <taxon>Fagus</taxon>
    </lineage>
</organism>
<accession>A0A2N9HP08</accession>
<proteinExistence type="predicted"/>
<gene>
    <name evidence="3" type="ORF">FSB_LOCUS43788</name>
</gene>
<dbReference type="InterPro" id="IPR004252">
    <property type="entry name" value="Probable_transposase_24"/>
</dbReference>
<evidence type="ECO:0000313" key="3">
    <source>
        <dbReference type="EMBL" id="SPD15906.1"/>
    </source>
</evidence>
<evidence type="ECO:0000256" key="1">
    <source>
        <dbReference type="SAM" id="Coils"/>
    </source>
</evidence>
<reference evidence="3" key="1">
    <citation type="submission" date="2018-02" db="EMBL/GenBank/DDBJ databases">
        <authorList>
            <person name="Cohen D.B."/>
            <person name="Kent A.D."/>
        </authorList>
    </citation>
    <scope>NUCLEOTIDE SEQUENCE</scope>
</reference>
<keyword evidence="1" id="KW-0175">Coiled coil</keyword>
<feature type="region of interest" description="Disordered" evidence="2">
    <location>
        <begin position="320"/>
        <end position="339"/>
    </location>
</feature>
<dbReference type="EMBL" id="OIVN01004182">
    <property type="protein sequence ID" value="SPD15906.1"/>
    <property type="molecule type" value="Genomic_DNA"/>
</dbReference>
<dbReference type="Pfam" id="PF03004">
    <property type="entry name" value="Transposase_24"/>
    <property type="match status" value="1"/>
</dbReference>
<feature type="coiled-coil region" evidence="1">
    <location>
        <begin position="280"/>
        <end position="317"/>
    </location>
</feature>
<protein>
    <submittedName>
        <fullName evidence="3">Uncharacterized protein</fullName>
    </submittedName>
</protein>
<dbReference type="AlphaFoldDB" id="A0A2N9HP08"/>